<comment type="caution">
    <text evidence="1">The sequence shown here is derived from an EMBL/GenBank/DDBJ whole genome shotgun (WGS) entry which is preliminary data.</text>
</comment>
<reference evidence="1" key="1">
    <citation type="submission" date="2021-06" db="EMBL/GenBank/DDBJ databases">
        <authorList>
            <person name="Kallberg Y."/>
            <person name="Tangrot J."/>
            <person name="Rosling A."/>
        </authorList>
    </citation>
    <scope>NUCLEOTIDE SEQUENCE</scope>
    <source>
        <strain evidence="1">28 12/20/2015</strain>
    </source>
</reference>
<feature type="non-terminal residue" evidence="1">
    <location>
        <position position="1"/>
    </location>
</feature>
<feature type="non-terminal residue" evidence="1">
    <location>
        <position position="71"/>
    </location>
</feature>
<dbReference type="EMBL" id="CAJVPW010044817">
    <property type="protein sequence ID" value="CAG8754746.1"/>
    <property type="molecule type" value="Genomic_DNA"/>
</dbReference>
<dbReference type="Proteomes" id="UP000789366">
    <property type="component" value="Unassembled WGS sequence"/>
</dbReference>
<keyword evidence="2" id="KW-1185">Reference proteome</keyword>
<name>A0ACA9QK10_9GLOM</name>
<evidence type="ECO:0000313" key="2">
    <source>
        <dbReference type="Proteomes" id="UP000789366"/>
    </source>
</evidence>
<protein>
    <submittedName>
        <fullName evidence="1">1849_t:CDS:1</fullName>
    </submittedName>
</protein>
<proteinExistence type="predicted"/>
<evidence type="ECO:0000313" key="1">
    <source>
        <dbReference type="EMBL" id="CAG8754746.1"/>
    </source>
</evidence>
<sequence length="71" mass="8335">NHVKKHLDDSDEDLSLPNKTIHTNLVEITNRVLNDQNKLERQNLSVKKDMNYKQHCFKYNLDNSLGEINSN</sequence>
<accession>A0ACA9QK10</accession>
<organism evidence="1 2">
    <name type="scientific">Cetraspora pellucida</name>
    <dbReference type="NCBI Taxonomy" id="1433469"/>
    <lineage>
        <taxon>Eukaryota</taxon>
        <taxon>Fungi</taxon>
        <taxon>Fungi incertae sedis</taxon>
        <taxon>Mucoromycota</taxon>
        <taxon>Glomeromycotina</taxon>
        <taxon>Glomeromycetes</taxon>
        <taxon>Diversisporales</taxon>
        <taxon>Gigasporaceae</taxon>
        <taxon>Cetraspora</taxon>
    </lineage>
</organism>
<gene>
    <name evidence="1" type="ORF">SPELUC_LOCUS14727</name>
</gene>